<comment type="caution">
    <text evidence="1">The sequence shown here is derived from an EMBL/GenBank/DDBJ whole genome shotgun (WGS) entry which is preliminary data.</text>
</comment>
<dbReference type="Proteomes" id="UP001153642">
    <property type="component" value="Unassembled WGS sequence"/>
</dbReference>
<dbReference type="EMBL" id="JAPMUA010000001">
    <property type="protein sequence ID" value="MDG3584285.1"/>
    <property type="molecule type" value="Genomic_DNA"/>
</dbReference>
<proteinExistence type="predicted"/>
<accession>A0ABT6FM09</accession>
<evidence type="ECO:0000313" key="2">
    <source>
        <dbReference type="Proteomes" id="UP001153642"/>
    </source>
</evidence>
<dbReference type="InterPro" id="IPR058595">
    <property type="entry name" value="Avidin-like"/>
</dbReference>
<protein>
    <submittedName>
        <fullName evidence="1">N-acetylglutamate synthase</fullName>
    </submittedName>
</protein>
<gene>
    <name evidence="1" type="ORF">OSR52_00285</name>
</gene>
<dbReference type="RefSeq" id="WP_277898059.1">
    <property type="nucleotide sequence ID" value="NZ_JAPMUA010000001.1"/>
</dbReference>
<evidence type="ECO:0000313" key="1">
    <source>
        <dbReference type="EMBL" id="MDG3584285.1"/>
    </source>
</evidence>
<name>A0ABT6FM09_9FLAO</name>
<organism evidence="1 2">
    <name type="scientific">Galbibacter pacificus</name>
    <dbReference type="NCBI Taxonomy" id="2996052"/>
    <lineage>
        <taxon>Bacteria</taxon>
        <taxon>Pseudomonadati</taxon>
        <taxon>Bacteroidota</taxon>
        <taxon>Flavobacteriia</taxon>
        <taxon>Flavobacteriales</taxon>
        <taxon>Flavobacteriaceae</taxon>
        <taxon>Galbibacter</taxon>
    </lineage>
</organism>
<dbReference type="Pfam" id="PF26421">
    <property type="entry name" value="Avidin_like"/>
    <property type="match status" value="1"/>
</dbReference>
<keyword evidence="2" id="KW-1185">Reference proteome</keyword>
<reference evidence="1" key="1">
    <citation type="submission" date="2022-11" db="EMBL/GenBank/DDBJ databases">
        <title>High-quality draft genome sequence of Galbibacter sp. strain CMA-7.</title>
        <authorList>
            <person name="Wei L."/>
            <person name="Dong C."/>
            <person name="Shao Z."/>
        </authorList>
    </citation>
    <scope>NUCLEOTIDE SEQUENCE</scope>
    <source>
        <strain evidence="1">CMA-7</strain>
    </source>
</reference>
<sequence>MNKIDYNGKSFKAVSNTGNGETSNETIFTYVQQGNILTASYAGGNIVSGHLIGMVNENGEIDMRYHQINNKGILQTGTCNSEPEILKDGRIRLHEKWKWTSGDESSGISIIEEII</sequence>